<reference evidence="2" key="1">
    <citation type="journal article" date="2017" name="Nat. Ecol. Evol.">
        <title>Genome expansion and lineage-specific genetic innovations in the forest pathogenic fungi Armillaria.</title>
        <authorList>
            <person name="Sipos G."/>
            <person name="Prasanna A.N."/>
            <person name="Walter M.C."/>
            <person name="O'Connor E."/>
            <person name="Balint B."/>
            <person name="Krizsan K."/>
            <person name="Kiss B."/>
            <person name="Hess J."/>
            <person name="Varga T."/>
            <person name="Slot J."/>
            <person name="Riley R."/>
            <person name="Boka B."/>
            <person name="Rigling D."/>
            <person name="Barry K."/>
            <person name="Lee J."/>
            <person name="Mihaltcheva S."/>
            <person name="LaButti K."/>
            <person name="Lipzen A."/>
            <person name="Waldron R."/>
            <person name="Moloney N.M."/>
            <person name="Sperisen C."/>
            <person name="Kredics L."/>
            <person name="Vagvoelgyi C."/>
            <person name="Patrignani A."/>
            <person name="Fitzpatrick D."/>
            <person name="Nagy I."/>
            <person name="Doyle S."/>
            <person name="Anderson J.B."/>
            <person name="Grigoriev I.V."/>
            <person name="Gueldener U."/>
            <person name="Muensterkoetter M."/>
            <person name="Nagy L.G."/>
        </authorList>
    </citation>
    <scope>NUCLEOTIDE SEQUENCE [LARGE SCALE GENOMIC DNA]</scope>
    <source>
        <strain evidence="2">C18/9</strain>
    </source>
</reference>
<name>A0A284S1V6_ARMOS</name>
<protein>
    <submittedName>
        <fullName evidence="1">Uncharacterized protein</fullName>
    </submittedName>
</protein>
<evidence type="ECO:0000313" key="2">
    <source>
        <dbReference type="Proteomes" id="UP000219338"/>
    </source>
</evidence>
<organism evidence="1 2">
    <name type="scientific">Armillaria ostoyae</name>
    <name type="common">Armillaria root rot fungus</name>
    <dbReference type="NCBI Taxonomy" id="47428"/>
    <lineage>
        <taxon>Eukaryota</taxon>
        <taxon>Fungi</taxon>
        <taxon>Dikarya</taxon>
        <taxon>Basidiomycota</taxon>
        <taxon>Agaricomycotina</taxon>
        <taxon>Agaricomycetes</taxon>
        <taxon>Agaricomycetidae</taxon>
        <taxon>Agaricales</taxon>
        <taxon>Marasmiineae</taxon>
        <taxon>Physalacriaceae</taxon>
        <taxon>Armillaria</taxon>
    </lineage>
</organism>
<dbReference type="AlphaFoldDB" id="A0A284S1V6"/>
<gene>
    <name evidence="1" type="ORF">ARMOST_18481</name>
</gene>
<keyword evidence="2" id="KW-1185">Reference proteome</keyword>
<proteinExistence type="predicted"/>
<accession>A0A284S1V6</accession>
<evidence type="ECO:0000313" key="1">
    <source>
        <dbReference type="EMBL" id="SJL15001.1"/>
    </source>
</evidence>
<dbReference type="EMBL" id="FUEG01000026">
    <property type="protein sequence ID" value="SJL15001.1"/>
    <property type="molecule type" value="Genomic_DNA"/>
</dbReference>
<sequence>MAFSSRDIVFVAAIQSRLQRSFTYPSTPPLDVCCLSRRAVILLSVPRTFSKSLSVLIRHLTNNSYGVTNGSSISSQYRKRCYFSVAVRITVVNTDFFPQRLSNGRSIPQFYVKVIVSLFYPYHP</sequence>
<dbReference type="Proteomes" id="UP000219338">
    <property type="component" value="Unassembled WGS sequence"/>
</dbReference>